<evidence type="ECO:0000313" key="5">
    <source>
        <dbReference type="Proteomes" id="UP001183410"/>
    </source>
</evidence>
<dbReference type="Pfam" id="PF01613">
    <property type="entry name" value="Flavin_Reduct"/>
    <property type="match status" value="1"/>
</dbReference>
<evidence type="ECO:0000313" key="4">
    <source>
        <dbReference type="EMBL" id="MDT0268673.1"/>
    </source>
</evidence>
<accession>A0ABU2JWS0</accession>
<dbReference type="InterPro" id="IPR012349">
    <property type="entry name" value="Split_barrel_FMN-bd"/>
</dbReference>
<dbReference type="Proteomes" id="UP001183410">
    <property type="component" value="Unassembled WGS sequence"/>
</dbReference>
<dbReference type="GO" id="GO:0016491">
    <property type="term" value="F:oxidoreductase activity"/>
    <property type="evidence" value="ECO:0007669"/>
    <property type="project" value="UniProtKB-KW"/>
</dbReference>
<dbReference type="InterPro" id="IPR050268">
    <property type="entry name" value="NADH-dep_flavin_reductase"/>
</dbReference>
<organism evidence="4 5">
    <name type="scientific">Streptomyces chisholmiae</name>
    <dbReference type="NCBI Taxonomy" id="3075540"/>
    <lineage>
        <taxon>Bacteria</taxon>
        <taxon>Bacillati</taxon>
        <taxon>Actinomycetota</taxon>
        <taxon>Actinomycetes</taxon>
        <taxon>Kitasatosporales</taxon>
        <taxon>Streptomycetaceae</taxon>
        <taxon>Streptomyces</taxon>
    </lineage>
</organism>
<evidence type="ECO:0000256" key="1">
    <source>
        <dbReference type="ARBA" id="ARBA00023002"/>
    </source>
</evidence>
<gene>
    <name evidence="4" type="ORF">RM844_20515</name>
</gene>
<dbReference type="SUPFAM" id="SSF50475">
    <property type="entry name" value="FMN-binding split barrel"/>
    <property type="match status" value="1"/>
</dbReference>
<dbReference type="PANTHER" id="PTHR30466">
    <property type="entry name" value="FLAVIN REDUCTASE"/>
    <property type="match status" value="1"/>
</dbReference>
<protein>
    <submittedName>
        <fullName evidence="4">Flavin reductase family protein</fullName>
        <ecNumber evidence="4">1.-.-.-</ecNumber>
    </submittedName>
</protein>
<dbReference type="SMART" id="SM00903">
    <property type="entry name" value="Flavin_Reduct"/>
    <property type="match status" value="1"/>
</dbReference>
<proteinExistence type="predicted"/>
<evidence type="ECO:0000259" key="3">
    <source>
        <dbReference type="SMART" id="SM00903"/>
    </source>
</evidence>
<keyword evidence="5" id="KW-1185">Reference proteome</keyword>
<feature type="domain" description="Flavin reductase like" evidence="3">
    <location>
        <begin position="38"/>
        <end position="179"/>
    </location>
</feature>
<dbReference type="PANTHER" id="PTHR30466:SF1">
    <property type="entry name" value="FMN REDUCTASE (NADH) RUTF"/>
    <property type="match status" value="1"/>
</dbReference>
<keyword evidence="1 4" id="KW-0560">Oxidoreductase</keyword>
<comment type="caution">
    <text evidence="4">The sequence shown here is derived from an EMBL/GenBank/DDBJ whole genome shotgun (WGS) entry which is preliminary data.</text>
</comment>
<sequence length="189" mass="19718">MTLTAETRLPAAGRPGTGPPSHGAGQPRTGGAPFADVMAALASGVAVVTTGHPDLTPHGLLVSSLCSYSADPPSLLVSVAETSRSYPALTEGAAFGVHLLGRGDAALAALFAGRGDKFARLAWSWDGTVPRLAGHRAYLRCARAATFQHGDHAVVIGEVVHCEPDHDEPLVYYRRRLGWQLTDPPPPVS</sequence>
<dbReference type="EMBL" id="JAVREO010000012">
    <property type="protein sequence ID" value="MDT0268673.1"/>
    <property type="molecule type" value="Genomic_DNA"/>
</dbReference>
<reference evidence="5" key="1">
    <citation type="submission" date="2023-07" db="EMBL/GenBank/DDBJ databases">
        <title>30 novel species of actinomycetes from the DSMZ collection.</title>
        <authorList>
            <person name="Nouioui I."/>
        </authorList>
    </citation>
    <scope>NUCLEOTIDE SEQUENCE [LARGE SCALE GENOMIC DNA]</scope>
    <source>
        <strain evidence="5">DSM 44915</strain>
    </source>
</reference>
<dbReference type="EC" id="1.-.-.-" evidence="4"/>
<name>A0ABU2JWS0_9ACTN</name>
<dbReference type="Gene3D" id="2.30.110.10">
    <property type="entry name" value="Electron Transport, Fmn-binding Protein, Chain A"/>
    <property type="match status" value="1"/>
</dbReference>
<dbReference type="InterPro" id="IPR002563">
    <property type="entry name" value="Flavin_Rdtase-like_dom"/>
</dbReference>
<dbReference type="RefSeq" id="WP_311668760.1">
    <property type="nucleotide sequence ID" value="NZ_JAVREO010000012.1"/>
</dbReference>
<feature type="region of interest" description="Disordered" evidence="2">
    <location>
        <begin position="1"/>
        <end position="30"/>
    </location>
</feature>
<evidence type="ECO:0000256" key="2">
    <source>
        <dbReference type="SAM" id="MobiDB-lite"/>
    </source>
</evidence>